<dbReference type="RefSeq" id="WP_048879659.1">
    <property type="nucleotide sequence ID" value="NZ_BANC01000087.1"/>
</dbReference>
<dbReference type="CDD" id="cd00756">
    <property type="entry name" value="MoaE"/>
    <property type="match status" value="1"/>
</dbReference>
<organism evidence="13 14">
    <name type="scientific">Acidocella aminolytica 101 = DSM 11237</name>
    <dbReference type="NCBI Taxonomy" id="1120923"/>
    <lineage>
        <taxon>Bacteria</taxon>
        <taxon>Pseudomonadati</taxon>
        <taxon>Pseudomonadota</taxon>
        <taxon>Alphaproteobacteria</taxon>
        <taxon>Acetobacterales</taxon>
        <taxon>Acidocellaceae</taxon>
        <taxon>Acidocella</taxon>
    </lineage>
</organism>
<dbReference type="STRING" id="1120923.SAMN02746095_01337"/>
<proteinExistence type="inferred from homology"/>
<evidence type="ECO:0000256" key="5">
    <source>
        <dbReference type="ARBA" id="ARBA00023150"/>
    </source>
</evidence>
<gene>
    <name evidence="13" type="ORF">Aam_089_075</name>
</gene>
<reference evidence="13 14" key="1">
    <citation type="submission" date="2012-11" db="EMBL/GenBank/DDBJ databases">
        <title>Whole genome sequence of Acidocella aminolytica 101 = DSM 11237.</title>
        <authorList>
            <person name="Azuma Y."/>
            <person name="Higashiura N."/>
            <person name="Hirakawa H."/>
            <person name="Matsushita K."/>
        </authorList>
    </citation>
    <scope>NUCLEOTIDE SEQUENCE [LARGE SCALE GENOMIC DNA]</scope>
    <source>
        <strain evidence="14">101 / DSM 11237</strain>
    </source>
</reference>
<evidence type="ECO:0000256" key="6">
    <source>
        <dbReference type="ARBA" id="ARBA00025448"/>
    </source>
</evidence>
<protein>
    <recommendedName>
        <fullName evidence="4">Molybdopterin synthase catalytic subunit</fullName>
        <ecNumber evidence="3">2.8.1.12</ecNumber>
    </recommendedName>
    <alternativeName>
        <fullName evidence="10">MPT synthase subunit 2</fullName>
    </alternativeName>
    <alternativeName>
        <fullName evidence="8">Molybdenum cofactor biosynthesis protein E</fullName>
    </alternativeName>
    <alternativeName>
        <fullName evidence="9">Molybdopterin-converting factor large subunit</fullName>
    </alternativeName>
    <alternativeName>
        <fullName evidence="11">Molybdopterin-converting factor subunit 2</fullName>
    </alternativeName>
</protein>
<keyword evidence="5" id="KW-0501">Molybdenum cofactor biosynthesis</keyword>
<evidence type="ECO:0000256" key="3">
    <source>
        <dbReference type="ARBA" id="ARBA00011950"/>
    </source>
</evidence>
<dbReference type="InterPro" id="IPR036563">
    <property type="entry name" value="MoaE_sf"/>
</dbReference>
<dbReference type="OrthoDB" id="9803224at2"/>
<evidence type="ECO:0000256" key="1">
    <source>
        <dbReference type="ARBA" id="ARBA00005046"/>
    </source>
</evidence>
<sequence length="161" mass="17157">MRLVAVQEQDFDSGALLASLNNGATGGIASFTGIVRQNETGTLAALRLEHYPGMTEAALEKLADEAATRWPLTGCVIIHRVGLLLPGQNIVFTATASAHRAAALAATAYLIDQLKTRAPFWKAEETTGGETLWVAARQTDHDSAASWHNEAQNLPHGTGRL</sequence>
<dbReference type="AlphaFoldDB" id="A0A0D6PI02"/>
<dbReference type="Gene3D" id="3.90.1170.40">
    <property type="entry name" value="Molybdopterin biosynthesis MoaE subunit"/>
    <property type="match status" value="1"/>
</dbReference>
<evidence type="ECO:0000256" key="2">
    <source>
        <dbReference type="ARBA" id="ARBA00005426"/>
    </source>
</evidence>
<dbReference type="GO" id="GO:0030366">
    <property type="term" value="F:molybdopterin synthase activity"/>
    <property type="evidence" value="ECO:0007669"/>
    <property type="project" value="UniProtKB-EC"/>
</dbReference>
<accession>A0A0D6PI02</accession>
<comment type="catalytic activity">
    <reaction evidence="12">
        <text>2 [molybdopterin-synthase sulfur-carrier protein]-C-terminal-Gly-aminoethanethioate + cyclic pyranopterin phosphate + H2O = molybdopterin + 2 [molybdopterin-synthase sulfur-carrier protein]-C-terminal Gly-Gly + 2 H(+)</text>
        <dbReference type="Rhea" id="RHEA:26333"/>
        <dbReference type="Rhea" id="RHEA-COMP:12202"/>
        <dbReference type="Rhea" id="RHEA-COMP:19907"/>
        <dbReference type="ChEBI" id="CHEBI:15377"/>
        <dbReference type="ChEBI" id="CHEBI:15378"/>
        <dbReference type="ChEBI" id="CHEBI:58698"/>
        <dbReference type="ChEBI" id="CHEBI:59648"/>
        <dbReference type="ChEBI" id="CHEBI:90778"/>
        <dbReference type="ChEBI" id="CHEBI:232372"/>
        <dbReference type="EC" id="2.8.1.12"/>
    </reaction>
</comment>
<comment type="subunit">
    <text evidence="7">Heterotetramer of 2 MoaD subunits and 2 MoaE subunits. Also stable as homodimer. The enzyme changes between these two forms during catalysis.</text>
</comment>
<evidence type="ECO:0000256" key="8">
    <source>
        <dbReference type="ARBA" id="ARBA00029745"/>
    </source>
</evidence>
<dbReference type="InterPro" id="IPR003448">
    <property type="entry name" value="Mopterin_biosynth_MoaE"/>
</dbReference>
<dbReference type="PANTHER" id="PTHR23404">
    <property type="entry name" value="MOLYBDOPTERIN SYNTHASE RELATED"/>
    <property type="match status" value="1"/>
</dbReference>
<comment type="pathway">
    <text evidence="1">Cofactor biosynthesis; molybdopterin biosynthesis.</text>
</comment>
<evidence type="ECO:0000256" key="4">
    <source>
        <dbReference type="ARBA" id="ARBA00013858"/>
    </source>
</evidence>
<evidence type="ECO:0000256" key="12">
    <source>
        <dbReference type="ARBA" id="ARBA00049878"/>
    </source>
</evidence>
<comment type="similarity">
    <text evidence="2">Belongs to the MoaE family.</text>
</comment>
<dbReference type="EC" id="2.8.1.12" evidence="3"/>
<dbReference type="SUPFAM" id="SSF54690">
    <property type="entry name" value="Molybdopterin synthase subunit MoaE"/>
    <property type="match status" value="1"/>
</dbReference>
<keyword evidence="14" id="KW-1185">Reference proteome</keyword>
<dbReference type="Proteomes" id="UP000032668">
    <property type="component" value="Unassembled WGS sequence"/>
</dbReference>
<evidence type="ECO:0000256" key="9">
    <source>
        <dbReference type="ARBA" id="ARBA00030407"/>
    </source>
</evidence>
<evidence type="ECO:0000256" key="7">
    <source>
        <dbReference type="ARBA" id="ARBA00026066"/>
    </source>
</evidence>
<evidence type="ECO:0000256" key="10">
    <source>
        <dbReference type="ARBA" id="ARBA00030781"/>
    </source>
</evidence>
<comment type="function">
    <text evidence="6">Converts molybdopterin precursor Z into molybdopterin. This requires the incorporation of two sulfur atoms into precursor Z to generate a dithiolene group. The sulfur is provided by MoaD.</text>
</comment>
<evidence type="ECO:0000313" key="13">
    <source>
        <dbReference type="EMBL" id="GAN81282.1"/>
    </source>
</evidence>
<evidence type="ECO:0000256" key="11">
    <source>
        <dbReference type="ARBA" id="ARBA00032474"/>
    </source>
</evidence>
<dbReference type="GO" id="GO:0006777">
    <property type="term" value="P:Mo-molybdopterin cofactor biosynthetic process"/>
    <property type="evidence" value="ECO:0007669"/>
    <property type="project" value="UniProtKB-KW"/>
</dbReference>
<dbReference type="Pfam" id="PF02391">
    <property type="entry name" value="MoaE"/>
    <property type="match status" value="1"/>
</dbReference>
<comment type="caution">
    <text evidence="13">The sequence shown here is derived from an EMBL/GenBank/DDBJ whole genome shotgun (WGS) entry which is preliminary data.</text>
</comment>
<dbReference type="EMBL" id="BANC01000087">
    <property type="protein sequence ID" value="GAN81282.1"/>
    <property type="molecule type" value="Genomic_DNA"/>
</dbReference>
<name>A0A0D6PI02_9PROT</name>
<evidence type="ECO:0000313" key="14">
    <source>
        <dbReference type="Proteomes" id="UP000032668"/>
    </source>
</evidence>
<dbReference type="UniPathway" id="UPA00344"/>